<name>A0ABN8DV69_9VIBR</name>
<evidence type="ECO:0000259" key="1">
    <source>
        <dbReference type="PROSITE" id="PS50206"/>
    </source>
</evidence>
<dbReference type="PANTHER" id="PTHR43031">
    <property type="entry name" value="FAD-DEPENDENT OXIDOREDUCTASE"/>
    <property type="match status" value="1"/>
</dbReference>
<dbReference type="EC" id="2.8.1.1" evidence="2"/>
<protein>
    <submittedName>
        <fullName evidence="2">Thiosulfate sulfurtransferase GlpE</fullName>
        <ecNumber evidence="2">2.8.1.1</ecNumber>
    </submittedName>
</protein>
<comment type="caution">
    <text evidence="2">The sequence shown here is derived from an EMBL/GenBank/DDBJ whole genome shotgun (WGS) entry which is preliminary data.</text>
</comment>
<dbReference type="InterPro" id="IPR036873">
    <property type="entry name" value="Rhodanese-like_dom_sf"/>
</dbReference>
<feature type="domain" description="Rhodanese" evidence="1">
    <location>
        <begin position="59"/>
        <end position="141"/>
    </location>
</feature>
<accession>A0ABN8DV69</accession>
<dbReference type="InterPro" id="IPR050229">
    <property type="entry name" value="GlpE_sulfurtransferase"/>
</dbReference>
<dbReference type="EMBL" id="CAKLDI010000001">
    <property type="protein sequence ID" value="CAH0534488.1"/>
    <property type="molecule type" value="Genomic_DNA"/>
</dbReference>
<organism evidence="2 3">
    <name type="scientific">Vibrio stylophorae</name>
    <dbReference type="NCBI Taxonomy" id="659351"/>
    <lineage>
        <taxon>Bacteria</taxon>
        <taxon>Pseudomonadati</taxon>
        <taxon>Pseudomonadota</taxon>
        <taxon>Gammaproteobacteria</taxon>
        <taxon>Vibrionales</taxon>
        <taxon>Vibrionaceae</taxon>
        <taxon>Vibrio</taxon>
    </lineage>
</organism>
<keyword evidence="3" id="KW-1185">Reference proteome</keyword>
<proteinExistence type="predicted"/>
<dbReference type="SMART" id="SM00450">
    <property type="entry name" value="RHOD"/>
    <property type="match status" value="1"/>
</dbReference>
<gene>
    <name evidence="2" type="primary">glpE_2</name>
    <name evidence="2" type="ORF">VST7929_02421</name>
</gene>
<dbReference type="Gene3D" id="3.40.250.10">
    <property type="entry name" value="Rhodanese-like domain"/>
    <property type="match status" value="1"/>
</dbReference>
<dbReference type="InterPro" id="IPR001763">
    <property type="entry name" value="Rhodanese-like_dom"/>
</dbReference>
<dbReference type="SUPFAM" id="SSF52821">
    <property type="entry name" value="Rhodanese/Cell cycle control phosphatase"/>
    <property type="match status" value="1"/>
</dbReference>
<dbReference type="PROSITE" id="PS50206">
    <property type="entry name" value="RHODANESE_3"/>
    <property type="match status" value="1"/>
</dbReference>
<evidence type="ECO:0000313" key="2">
    <source>
        <dbReference type="EMBL" id="CAH0534488.1"/>
    </source>
</evidence>
<dbReference type="PANTHER" id="PTHR43031:SF18">
    <property type="entry name" value="RHODANESE-RELATED SULFURTRANSFERASES"/>
    <property type="match status" value="1"/>
</dbReference>
<evidence type="ECO:0000313" key="3">
    <source>
        <dbReference type="Proteomes" id="UP000838672"/>
    </source>
</evidence>
<dbReference type="Pfam" id="PF00581">
    <property type="entry name" value="Rhodanese"/>
    <property type="match status" value="1"/>
</dbReference>
<dbReference type="CDD" id="cd00158">
    <property type="entry name" value="RHOD"/>
    <property type="match status" value="1"/>
</dbReference>
<dbReference type="Proteomes" id="UP000838672">
    <property type="component" value="Unassembled WGS sequence"/>
</dbReference>
<keyword evidence="2" id="KW-0808">Transferase</keyword>
<dbReference type="GO" id="GO:0004792">
    <property type="term" value="F:thiosulfate-cyanide sulfurtransferase activity"/>
    <property type="evidence" value="ECO:0007669"/>
    <property type="project" value="UniProtKB-EC"/>
</dbReference>
<dbReference type="RefSeq" id="WP_237467198.1">
    <property type="nucleotide sequence ID" value="NZ_CAKLDI010000001.1"/>
</dbReference>
<reference evidence="2" key="1">
    <citation type="submission" date="2021-11" db="EMBL/GenBank/DDBJ databases">
        <authorList>
            <person name="Rodrigo-Torres L."/>
            <person name="Arahal R. D."/>
            <person name="Lucena T."/>
        </authorList>
    </citation>
    <scope>NUCLEOTIDE SEQUENCE</scope>
    <source>
        <strain evidence="2">CECT 7929</strain>
    </source>
</reference>
<sequence length="146" mass="16173">MARASALFIAIVQGRKKEVMYRLNLKQAQRLLALGLALLGTNAAQAKIVSEAEFWRLAKAPEAVIIDVRTAQEFADEHLTGAINIPFDQIEQRRSELPRDKSQPLLIYCRSGRRAEVADASLNAMGYQHVANGLGYQQLQAAKPTK</sequence>